<dbReference type="SMART" id="SM01358">
    <property type="entry name" value="HBM"/>
    <property type="match status" value="1"/>
</dbReference>
<keyword evidence="5" id="KW-0472">Membrane</keyword>
<dbReference type="CDD" id="cd11386">
    <property type="entry name" value="MCP_signal"/>
    <property type="match status" value="1"/>
</dbReference>
<protein>
    <submittedName>
        <fullName evidence="8">Methyl-accepting chemotaxis protein</fullName>
    </submittedName>
</protein>
<keyword evidence="1" id="KW-0145">Chemotaxis</keyword>
<dbReference type="InterPro" id="IPR004089">
    <property type="entry name" value="MCPsignal_dom"/>
</dbReference>
<dbReference type="Proteomes" id="UP001597173">
    <property type="component" value="Unassembled WGS sequence"/>
</dbReference>
<accession>A0ABW3YRE8</accession>
<dbReference type="Gene3D" id="6.10.340.10">
    <property type="match status" value="1"/>
</dbReference>
<keyword evidence="5" id="KW-1133">Transmembrane helix</keyword>
<organism evidence="8 9">
    <name type="scientific">Mycoplana ramosa</name>
    <name type="common">Mycoplana bullata</name>
    <dbReference type="NCBI Taxonomy" id="40837"/>
    <lineage>
        <taxon>Bacteria</taxon>
        <taxon>Pseudomonadati</taxon>
        <taxon>Pseudomonadota</taxon>
        <taxon>Alphaproteobacteria</taxon>
        <taxon>Hyphomicrobiales</taxon>
        <taxon>Rhizobiaceae</taxon>
        <taxon>Mycoplana</taxon>
    </lineage>
</organism>
<keyword evidence="9" id="KW-1185">Reference proteome</keyword>
<dbReference type="Gene3D" id="1.10.287.950">
    <property type="entry name" value="Methyl-accepting chemotaxis protein"/>
    <property type="match status" value="1"/>
</dbReference>
<feature type="coiled-coil region" evidence="4">
    <location>
        <begin position="347"/>
        <end position="380"/>
    </location>
</feature>
<evidence type="ECO:0000313" key="9">
    <source>
        <dbReference type="Proteomes" id="UP001597173"/>
    </source>
</evidence>
<proteinExistence type="inferred from homology"/>
<evidence type="ECO:0000256" key="2">
    <source>
        <dbReference type="ARBA" id="ARBA00029447"/>
    </source>
</evidence>
<comment type="similarity">
    <text evidence="2">Belongs to the methyl-accepting chemotaxis (MCP) protein family.</text>
</comment>
<dbReference type="InterPro" id="IPR003660">
    <property type="entry name" value="HAMP_dom"/>
</dbReference>
<dbReference type="SUPFAM" id="SSF158472">
    <property type="entry name" value="HAMP domain-like"/>
    <property type="match status" value="1"/>
</dbReference>
<dbReference type="PANTHER" id="PTHR43531">
    <property type="entry name" value="PROTEIN ICFG"/>
    <property type="match status" value="1"/>
</dbReference>
<feature type="domain" description="Methyl-accepting transducer" evidence="6">
    <location>
        <begin position="442"/>
        <end position="671"/>
    </location>
</feature>
<dbReference type="SMART" id="SM00304">
    <property type="entry name" value="HAMP"/>
    <property type="match status" value="2"/>
</dbReference>
<feature type="transmembrane region" description="Helical" evidence="5">
    <location>
        <begin position="280"/>
        <end position="302"/>
    </location>
</feature>
<dbReference type="Pfam" id="PF00015">
    <property type="entry name" value="MCPsignal"/>
    <property type="match status" value="1"/>
</dbReference>
<dbReference type="PANTHER" id="PTHR43531:SF11">
    <property type="entry name" value="METHYL-ACCEPTING CHEMOTAXIS PROTEIN 3"/>
    <property type="match status" value="1"/>
</dbReference>
<name>A0ABW3YRE8_MYCRA</name>
<evidence type="ECO:0000256" key="5">
    <source>
        <dbReference type="SAM" id="Phobius"/>
    </source>
</evidence>
<reference evidence="9" key="1">
    <citation type="journal article" date="2019" name="Int. J. Syst. Evol. Microbiol.">
        <title>The Global Catalogue of Microorganisms (GCM) 10K type strain sequencing project: providing services to taxonomists for standard genome sequencing and annotation.</title>
        <authorList>
            <consortium name="The Broad Institute Genomics Platform"/>
            <consortium name="The Broad Institute Genome Sequencing Center for Infectious Disease"/>
            <person name="Wu L."/>
            <person name="Ma J."/>
        </authorList>
    </citation>
    <scope>NUCLEOTIDE SEQUENCE [LARGE SCALE GENOMIC DNA]</scope>
    <source>
        <strain evidence="9">CCUG 55609</strain>
    </source>
</reference>
<dbReference type="Pfam" id="PF00672">
    <property type="entry name" value="HAMP"/>
    <property type="match status" value="1"/>
</dbReference>
<dbReference type="RefSeq" id="WP_374836971.1">
    <property type="nucleotide sequence ID" value="NZ_JBHEEW010000004.1"/>
</dbReference>
<evidence type="ECO:0000256" key="3">
    <source>
        <dbReference type="PROSITE-ProRule" id="PRU00284"/>
    </source>
</evidence>
<keyword evidence="3" id="KW-0807">Transducer</keyword>
<keyword evidence="4" id="KW-0175">Coiled coil</keyword>
<comment type="caution">
    <text evidence="8">The sequence shown here is derived from an EMBL/GenBank/DDBJ whole genome shotgun (WGS) entry which is preliminary data.</text>
</comment>
<dbReference type="SMART" id="SM00283">
    <property type="entry name" value="MA"/>
    <property type="match status" value="1"/>
</dbReference>
<sequence length="716" mass="76934">MSFSSKLKIAHRVLLLGVLAVIGITLIAGILLVQRQVEAVNREIGYRIAAREAELGGLSADFLAARLTEKDFLLGRDLSAKSVFDQAGAAAMSRLDRLKAEAGADLAAELQEVGARFEAYGEAFDNLVRINEELGLQPSQGLEGAMRSAVHSIEEQLQGVDDASIIASMLMLRRHEKDFILRRDPQYIDSHAAETETFIGLVRKVYRPGAQRQRVMETFDVYRNAFRLYAETSLREAAAREAIAAAHAEIQPARDRASALFAREWSEHVAANEASARRTIMVVAALVGLCIAALLVAVWLVGRSIVRPIASITASMRTLAGGRTEIVVPGLDRRDEIGAMAAALEVFRQAAIDNRRLEEQAEAERRRAETERVVIQATAEAEAHERLMQATQGLATGLRSLARGDLDFQLTEPFSPEFEGLRSDLNQALRQLGGALLEIATVSRTIDGGSREIRTSADTLSARTERQAASLEETAAALEEITANVTNAAGRAQEARDVASRANANAARTAELVGDTVGAMERIEQSSRRISSIIGVIDDIAFQTNLLALNAGVEAARAGEAGRGFAVVAHEVRELAQRSAGAAKEIKDLIRNSTTEVEDGVAIVRDTGNALEAIGQEVKAIHGLMEAIAISAREQSVGISAVNAAVNEMDQETQQNAAMVEENTAASALLAEQAGRLRSLVAQFRLPPDAAATPYVATGANHAAPVLKFAAGRERR</sequence>
<dbReference type="InterPro" id="IPR051310">
    <property type="entry name" value="MCP_chemotaxis"/>
</dbReference>
<feature type="domain" description="HAMP" evidence="7">
    <location>
        <begin position="385"/>
        <end position="437"/>
    </location>
</feature>
<dbReference type="EMBL" id="JBHTNF010000001">
    <property type="protein sequence ID" value="MFD1327162.1"/>
    <property type="molecule type" value="Genomic_DNA"/>
</dbReference>
<feature type="transmembrane region" description="Helical" evidence="5">
    <location>
        <begin position="12"/>
        <end position="33"/>
    </location>
</feature>
<dbReference type="SUPFAM" id="SSF58104">
    <property type="entry name" value="Methyl-accepting chemotaxis protein (MCP) signaling domain"/>
    <property type="match status" value="1"/>
</dbReference>
<evidence type="ECO:0000256" key="4">
    <source>
        <dbReference type="SAM" id="Coils"/>
    </source>
</evidence>
<evidence type="ECO:0000313" key="8">
    <source>
        <dbReference type="EMBL" id="MFD1327162.1"/>
    </source>
</evidence>
<evidence type="ECO:0000259" key="7">
    <source>
        <dbReference type="PROSITE" id="PS50885"/>
    </source>
</evidence>
<dbReference type="CDD" id="cd06225">
    <property type="entry name" value="HAMP"/>
    <property type="match status" value="1"/>
</dbReference>
<feature type="domain" description="HAMP" evidence="7">
    <location>
        <begin position="303"/>
        <end position="356"/>
    </location>
</feature>
<dbReference type="InterPro" id="IPR032255">
    <property type="entry name" value="HBM"/>
</dbReference>
<dbReference type="PROSITE" id="PS50111">
    <property type="entry name" value="CHEMOTAXIS_TRANSDUC_2"/>
    <property type="match status" value="1"/>
</dbReference>
<evidence type="ECO:0000259" key="6">
    <source>
        <dbReference type="PROSITE" id="PS50111"/>
    </source>
</evidence>
<gene>
    <name evidence="8" type="ORF">ACFQ33_04565</name>
</gene>
<evidence type="ECO:0000256" key="1">
    <source>
        <dbReference type="ARBA" id="ARBA00022500"/>
    </source>
</evidence>
<dbReference type="PROSITE" id="PS50885">
    <property type="entry name" value="HAMP"/>
    <property type="match status" value="2"/>
</dbReference>
<keyword evidence="5" id="KW-0812">Transmembrane</keyword>